<dbReference type="GO" id="GO:0000049">
    <property type="term" value="F:tRNA binding"/>
    <property type="evidence" value="ECO:0007669"/>
    <property type="project" value="UniProtKB-UniRule"/>
</dbReference>
<feature type="active site" description="Proton acceptor" evidence="7">
    <location>
        <position position="19"/>
    </location>
</feature>
<sequence length="180" mass="20543">MKLVIGLGNPGKQYARTRHNVGFMILDALKKELQEEPKESWKLSKKFNAEIYEVTVNKEKIILAKPMTFMNHSGESVGLISNFYTISPHKIIIAHDDKDLKLGEIKIQNDRGHAGHNGIKSIMEYLGTKDFMRIRIGIASTNDKKMNDTSKFVLGKFGLLEKKELNKMIEKSIEEIKKLL</sequence>
<comment type="subcellular location">
    <subcellularLocation>
        <location evidence="7">Cytoplasm</location>
    </subcellularLocation>
</comment>
<dbReference type="GO" id="GO:0072344">
    <property type="term" value="P:rescue of stalled ribosome"/>
    <property type="evidence" value="ECO:0007669"/>
    <property type="project" value="UniProtKB-UniRule"/>
</dbReference>
<dbReference type="GO" id="GO:0006515">
    <property type="term" value="P:protein quality control for misfolded or incompletely synthesized proteins"/>
    <property type="evidence" value="ECO:0007669"/>
    <property type="project" value="UniProtKB-UniRule"/>
</dbReference>
<feature type="binding site" evidence="7">
    <location>
        <position position="117"/>
    </location>
    <ligand>
        <name>tRNA</name>
        <dbReference type="ChEBI" id="CHEBI:17843"/>
    </ligand>
</feature>
<keyword evidence="7" id="KW-0963">Cytoplasm</keyword>
<keyword evidence="2 7" id="KW-0820">tRNA-binding</keyword>
<evidence type="ECO:0000313" key="11">
    <source>
        <dbReference type="Proteomes" id="UP000228568"/>
    </source>
</evidence>
<comment type="caution">
    <text evidence="10">The sequence shown here is derived from an EMBL/GenBank/DDBJ whole genome shotgun (WGS) entry which is preliminary data.</text>
</comment>
<dbReference type="PANTHER" id="PTHR17224">
    <property type="entry name" value="PEPTIDYL-TRNA HYDROLASE"/>
    <property type="match status" value="1"/>
</dbReference>
<feature type="binding site" evidence="7">
    <location>
        <position position="71"/>
    </location>
    <ligand>
        <name>tRNA</name>
        <dbReference type="ChEBI" id="CHEBI:17843"/>
    </ligand>
</feature>
<evidence type="ECO:0000256" key="1">
    <source>
        <dbReference type="ARBA" id="ARBA00013260"/>
    </source>
</evidence>
<dbReference type="Pfam" id="PF01195">
    <property type="entry name" value="Pept_tRNA_hydro"/>
    <property type="match status" value="1"/>
</dbReference>
<dbReference type="Gene3D" id="3.40.50.1470">
    <property type="entry name" value="Peptidyl-tRNA hydrolase"/>
    <property type="match status" value="1"/>
</dbReference>
<evidence type="ECO:0000256" key="6">
    <source>
        <dbReference type="ARBA" id="ARBA00050038"/>
    </source>
</evidence>
<comment type="similarity">
    <text evidence="5 7 9">Belongs to the PTH family.</text>
</comment>
<evidence type="ECO:0000256" key="5">
    <source>
        <dbReference type="ARBA" id="ARBA00038063"/>
    </source>
</evidence>
<dbReference type="PANTHER" id="PTHR17224:SF1">
    <property type="entry name" value="PEPTIDYL-TRNA HYDROLASE"/>
    <property type="match status" value="1"/>
</dbReference>
<evidence type="ECO:0000256" key="2">
    <source>
        <dbReference type="ARBA" id="ARBA00022555"/>
    </source>
</evidence>
<comment type="function">
    <text evidence="7">Hydrolyzes ribosome-free peptidyl-tRNAs (with 1 or more amino acids incorporated), which drop off the ribosome during protein synthesis, or as a result of ribosome stalling.</text>
</comment>
<feature type="binding site" evidence="7">
    <location>
        <position position="69"/>
    </location>
    <ligand>
        <name>tRNA</name>
        <dbReference type="ChEBI" id="CHEBI:17843"/>
    </ligand>
</feature>
<dbReference type="EC" id="3.1.1.29" evidence="1 7"/>
<dbReference type="PROSITE" id="PS01195">
    <property type="entry name" value="PEPT_TRNA_HYDROL_1"/>
    <property type="match status" value="1"/>
</dbReference>
<evidence type="ECO:0000313" key="10">
    <source>
        <dbReference type="EMBL" id="PIZ94469.1"/>
    </source>
</evidence>
<feature type="site" description="Stabilizes the basic form of H active site to accept a proton" evidence="7">
    <location>
        <position position="96"/>
    </location>
</feature>
<dbReference type="HAMAP" id="MF_00083">
    <property type="entry name" value="Pept_tRNA_hydro_bact"/>
    <property type="match status" value="1"/>
</dbReference>
<gene>
    <name evidence="7" type="primary">pth</name>
    <name evidence="10" type="ORF">COX81_03535</name>
</gene>
<name>A0A2M7V6Y5_9BACT</name>
<dbReference type="AlphaFoldDB" id="A0A2M7V6Y5"/>
<dbReference type="EMBL" id="PFPK01000042">
    <property type="protein sequence ID" value="PIZ94469.1"/>
    <property type="molecule type" value="Genomic_DNA"/>
</dbReference>
<proteinExistence type="inferred from homology"/>
<dbReference type="Proteomes" id="UP000228568">
    <property type="component" value="Unassembled WGS sequence"/>
</dbReference>
<keyword evidence="4 7" id="KW-0694">RNA-binding</keyword>
<dbReference type="FunFam" id="3.40.50.1470:FF:000001">
    <property type="entry name" value="Peptidyl-tRNA hydrolase"/>
    <property type="match status" value="1"/>
</dbReference>
<protein>
    <recommendedName>
        <fullName evidence="6 7">Peptidyl-tRNA hydrolase</fullName>
        <shortName evidence="7">Pth</shortName>
        <ecNumber evidence="1 7">3.1.1.29</ecNumber>
    </recommendedName>
</protein>
<reference evidence="11" key="1">
    <citation type="submission" date="2017-09" db="EMBL/GenBank/DDBJ databases">
        <title>Depth-based differentiation of microbial function through sediment-hosted aquifers and enrichment of novel symbionts in the deep terrestrial subsurface.</title>
        <authorList>
            <person name="Probst A.J."/>
            <person name="Ladd B."/>
            <person name="Jarett J.K."/>
            <person name="Geller-Mcgrath D.E."/>
            <person name="Sieber C.M.K."/>
            <person name="Emerson J.B."/>
            <person name="Anantharaman K."/>
            <person name="Thomas B.C."/>
            <person name="Malmstrom R."/>
            <person name="Stieglmeier M."/>
            <person name="Klingl A."/>
            <person name="Woyke T."/>
            <person name="Ryan C.M."/>
            <person name="Banfield J.F."/>
        </authorList>
    </citation>
    <scope>NUCLEOTIDE SEQUENCE [LARGE SCALE GENOMIC DNA]</scope>
</reference>
<comment type="function">
    <text evidence="7">Catalyzes the release of premature peptidyl moieties from peptidyl-tRNA molecules trapped in stalled 50S ribosomal subunits, and thus maintains levels of free tRNAs and 50S ribosomes.</text>
</comment>
<dbReference type="GO" id="GO:0004045">
    <property type="term" value="F:peptidyl-tRNA hydrolase activity"/>
    <property type="evidence" value="ECO:0007669"/>
    <property type="project" value="UniProtKB-UniRule"/>
</dbReference>
<feature type="binding site" evidence="7">
    <location>
        <position position="14"/>
    </location>
    <ligand>
        <name>tRNA</name>
        <dbReference type="ChEBI" id="CHEBI:17843"/>
    </ligand>
</feature>
<evidence type="ECO:0000256" key="7">
    <source>
        <dbReference type="HAMAP-Rule" id="MF_00083"/>
    </source>
</evidence>
<dbReference type="InterPro" id="IPR036416">
    <property type="entry name" value="Pept_tRNA_hydro_sf"/>
</dbReference>
<dbReference type="NCBIfam" id="TIGR00447">
    <property type="entry name" value="pth"/>
    <property type="match status" value="1"/>
</dbReference>
<dbReference type="InterPro" id="IPR001328">
    <property type="entry name" value="Pept_tRNA_hydro"/>
</dbReference>
<comment type="subunit">
    <text evidence="7">Monomer.</text>
</comment>
<comment type="catalytic activity">
    <reaction evidence="7 8">
        <text>an N-acyl-L-alpha-aminoacyl-tRNA + H2O = an N-acyl-L-amino acid + a tRNA + H(+)</text>
        <dbReference type="Rhea" id="RHEA:54448"/>
        <dbReference type="Rhea" id="RHEA-COMP:10123"/>
        <dbReference type="Rhea" id="RHEA-COMP:13883"/>
        <dbReference type="ChEBI" id="CHEBI:15377"/>
        <dbReference type="ChEBI" id="CHEBI:15378"/>
        <dbReference type="ChEBI" id="CHEBI:59874"/>
        <dbReference type="ChEBI" id="CHEBI:78442"/>
        <dbReference type="ChEBI" id="CHEBI:138191"/>
        <dbReference type="EC" id="3.1.1.29"/>
    </reaction>
</comment>
<evidence type="ECO:0000256" key="8">
    <source>
        <dbReference type="RuleBase" id="RU000673"/>
    </source>
</evidence>
<dbReference type="SUPFAM" id="SSF53178">
    <property type="entry name" value="Peptidyl-tRNA hydrolase-like"/>
    <property type="match status" value="1"/>
</dbReference>
<accession>A0A2M7V6Y5</accession>
<dbReference type="CDD" id="cd00462">
    <property type="entry name" value="PTH"/>
    <property type="match status" value="1"/>
</dbReference>
<evidence type="ECO:0000256" key="9">
    <source>
        <dbReference type="RuleBase" id="RU004320"/>
    </source>
</evidence>
<dbReference type="GO" id="GO:0005737">
    <property type="term" value="C:cytoplasm"/>
    <property type="evidence" value="ECO:0007669"/>
    <property type="project" value="UniProtKB-SubCell"/>
</dbReference>
<keyword evidence="3 7" id="KW-0378">Hydrolase</keyword>
<evidence type="ECO:0000256" key="3">
    <source>
        <dbReference type="ARBA" id="ARBA00022801"/>
    </source>
</evidence>
<dbReference type="PROSITE" id="PS01196">
    <property type="entry name" value="PEPT_TRNA_HYDROL_2"/>
    <property type="match status" value="1"/>
</dbReference>
<evidence type="ECO:0000256" key="4">
    <source>
        <dbReference type="ARBA" id="ARBA00022884"/>
    </source>
</evidence>
<organism evidence="10 11">
    <name type="scientific">Candidatus Magasanikbacteria bacterium CG_4_10_14_0_2_um_filter_37_12</name>
    <dbReference type="NCBI Taxonomy" id="1974637"/>
    <lineage>
        <taxon>Bacteria</taxon>
        <taxon>Candidatus Magasanikiibacteriota</taxon>
    </lineage>
</organism>
<dbReference type="InterPro" id="IPR018171">
    <property type="entry name" value="Pept_tRNA_hydro_CS"/>
</dbReference>
<feature type="site" description="Discriminates between blocked and unblocked aminoacyl-tRNA" evidence="7">
    <location>
        <position position="9"/>
    </location>
</feature>